<dbReference type="InterPro" id="IPR029058">
    <property type="entry name" value="AB_hydrolase_fold"/>
</dbReference>
<sequence>MPEVNLPRPTGPYPAGVRDVEAGPLLMRVWYPAAATGRPRPYAAGSERDLLLEWTARRNPTWPPATTTAALAAALTHDHRDAPARPGPHPTIVFSHGADLYPAQNTALLTELASHGHVAVSVLQHGGGFAARPDGSRLGSEEPLFASAVDLFKRLERYTPLGDDLDARHAWFADLWENGKVVPLVRQWRDRMIAVTDALSAATPDGPFGDLAGACDLTRLTYMGMSLGGCAAVSAAHADPRGRAAVNLDGMHLAPDLFGHPARVPILGLYADFKGRAHHSDLFYEEFGHMGLRGDVVRVKVTDAMHRDFTDLALLPDKQRLGHGGHLGLVDGERVTRLVGALTLAFLDRFVEGRAPAALPLGDGAELIDVSHVRAWNRHETT</sequence>
<keyword evidence="3" id="KW-0443">Lipid metabolism</keyword>
<keyword evidence="5" id="KW-1185">Reference proteome</keyword>
<proteinExistence type="predicted"/>
<evidence type="ECO:0000313" key="4">
    <source>
        <dbReference type="EMBL" id="MFB9206751.1"/>
    </source>
</evidence>
<dbReference type="Proteomes" id="UP001589647">
    <property type="component" value="Unassembled WGS sequence"/>
</dbReference>
<reference evidence="4 5" key="1">
    <citation type="submission" date="2024-09" db="EMBL/GenBank/DDBJ databases">
        <authorList>
            <person name="Sun Q."/>
            <person name="Mori K."/>
        </authorList>
    </citation>
    <scope>NUCLEOTIDE SEQUENCE [LARGE SCALE GENOMIC DNA]</scope>
    <source>
        <strain evidence="4 5">CCM 3426</strain>
    </source>
</reference>
<keyword evidence="2" id="KW-0442">Lipid degradation</keyword>
<evidence type="ECO:0000256" key="3">
    <source>
        <dbReference type="ARBA" id="ARBA00023098"/>
    </source>
</evidence>
<gene>
    <name evidence="4" type="ORF">ACFFV7_36540</name>
</gene>
<dbReference type="PANTHER" id="PTHR10272">
    <property type="entry name" value="PLATELET-ACTIVATING FACTOR ACETYLHYDROLASE"/>
    <property type="match status" value="1"/>
</dbReference>
<keyword evidence="1" id="KW-0378">Hydrolase</keyword>
<accession>A0ABV5IQC1</accession>
<comment type="caution">
    <text evidence="4">The sequence shown here is derived from an EMBL/GenBank/DDBJ whole genome shotgun (WGS) entry which is preliminary data.</text>
</comment>
<dbReference type="EMBL" id="JBHMEI010000039">
    <property type="protein sequence ID" value="MFB9206751.1"/>
    <property type="molecule type" value="Genomic_DNA"/>
</dbReference>
<dbReference type="PANTHER" id="PTHR10272:SF0">
    <property type="entry name" value="PLATELET-ACTIVATING FACTOR ACETYLHYDROLASE"/>
    <property type="match status" value="1"/>
</dbReference>
<dbReference type="SUPFAM" id="SSF53474">
    <property type="entry name" value="alpha/beta-Hydrolases"/>
    <property type="match status" value="1"/>
</dbReference>
<evidence type="ECO:0000313" key="5">
    <source>
        <dbReference type="Proteomes" id="UP001589647"/>
    </source>
</evidence>
<organism evidence="4 5">
    <name type="scientific">Nonomuraea spiralis</name>
    <dbReference type="NCBI Taxonomy" id="46182"/>
    <lineage>
        <taxon>Bacteria</taxon>
        <taxon>Bacillati</taxon>
        <taxon>Actinomycetota</taxon>
        <taxon>Actinomycetes</taxon>
        <taxon>Streptosporangiales</taxon>
        <taxon>Streptosporangiaceae</taxon>
        <taxon>Nonomuraea</taxon>
    </lineage>
</organism>
<dbReference type="RefSeq" id="WP_189650790.1">
    <property type="nucleotide sequence ID" value="NZ_BMRC01000015.1"/>
</dbReference>
<evidence type="ECO:0000256" key="2">
    <source>
        <dbReference type="ARBA" id="ARBA00022963"/>
    </source>
</evidence>
<name>A0ABV5IQC1_9ACTN</name>
<protein>
    <submittedName>
        <fullName evidence="4">Uncharacterized protein</fullName>
    </submittedName>
</protein>
<dbReference type="Gene3D" id="3.40.50.1820">
    <property type="entry name" value="alpha/beta hydrolase"/>
    <property type="match status" value="1"/>
</dbReference>
<evidence type="ECO:0000256" key="1">
    <source>
        <dbReference type="ARBA" id="ARBA00022801"/>
    </source>
</evidence>